<comment type="caution">
    <text evidence="1">The sequence shown here is derived from an EMBL/GenBank/DDBJ whole genome shotgun (WGS) entry which is preliminary data.</text>
</comment>
<proteinExistence type="predicted"/>
<organism evidence="1">
    <name type="scientific">Bradyrhizobium quebecense</name>
    <dbReference type="NCBI Taxonomy" id="2748629"/>
    <lineage>
        <taxon>Bacteria</taxon>
        <taxon>Pseudomonadati</taxon>
        <taxon>Pseudomonadota</taxon>
        <taxon>Alphaproteobacteria</taxon>
        <taxon>Hyphomicrobiales</taxon>
        <taxon>Nitrobacteraceae</taxon>
        <taxon>Bradyrhizobium</taxon>
    </lineage>
</organism>
<name>A0A974ADK6_9BRAD</name>
<protein>
    <submittedName>
        <fullName evidence="1">Uncharacterized protein</fullName>
    </submittedName>
</protein>
<dbReference type="AlphaFoldDB" id="A0A974ADK6"/>
<sequence length="48" mass="5538">MKYDYVFGDDGDYIHAMAHDGFDWVTQSVWLIPGTECLFSTRFDCARG</sequence>
<dbReference type="EMBL" id="JABWSX010000001">
    <property type="protein sequence ID" value="NVL07756.1"/>
    <property type="molecule type" value="Genomic_DNA"/>
</dbReference>
<gene>
    <name evidence="1" type="ORF">HU230_18815</name>
</gene>
<accession>A0A974ADK6</accession>
<evidence type="ECO:0000313" key="1">
    <source>
        <dbReference type="EMBL" id="NVL07756.1"/>
    </source>
</evidence>
<dbReference type="RefSeq" id="WP_176531375.1">
    <property type="nucleotide sequence ID" value="NZ_CP088022.1"/>
</dbReference>
<reference evidence="1" key="1">
    <citation type="submission" date="2020-06" db="EMBL/GenBank/DDBJ databases">
        <title>Whole Genome Sequence of Bradyrhizobium sp. Strain 66S1MB.</title>
        <authorList>
            <person name="Bromfield E."/>
            <person name="Cloutier S."/>
        </authorList>
    </citation>
    <scope>NUCLEOTIDE SEQUENCE</scope>
    <source>
        <strain evidence="1">66S1MB</strain>
    </source>
</reference>